<gene>
    <name evidence="2" type="ORF">PoB_006513200</name>
</gene>
<sequence length="92" mass="10562">MGEGDQDGNAGSNVNDDENDDDDDADDCDYDKEKRDMEDMMMKFLSSDAQILPHYLLLLFLSNRCLFQCPKDLGIDRIYFSLSYKAKEMSKS</sequence>
<dbReference type="AlphaFoldDB" id="A0AAV4D371"/>
<comment type="caution">
    <text evidence="2">The sequence shown here is derived from an EMBL/GenBank/DDBJ whole genome shotgun (WGS) entry which is preliminary data.</text>
</comment>
<evidence type="ECO:0000256" key="1">
    <source>
        <dbReference type="SAM" id="MobiDB-lite"/>
    </source>
</evidence>
<name>A0AAV4D371_9GAST</name>
<accession>A0AAV4D371</accession>
<feature type="compositionally biased region" description="Acidic residues" evidence="1">
    <location>
        <begin position="15"/>
        <end position="30"/>
    </location>
</feature>
<reference evidence="2 3" key="1">
    <citation type="journal article" date="2021" name="Elife">
        <title>Chloroplast acquisition without the gene transfer in kleptoplastic sea slugs, Plakobranchus ocellatus.</title>
        <authorList>
            <person name="Maeda T."/>
            <person name="Takahashi S."/>
            <person name="Yoshida T."/>
            <person name="Shimamura S."/>
            <person name="Takaki Y."/>
            <person name="Nagai Y."/>
            <person name="Toyoda A."/>
            <person name="Suzuki Y."/>
            <person name="Arimoto A."/>
            <person name="Ishii H."/>
            <person name="Satoh N."/>
            <person name="Nishiyama T."/>
            <person name="Hasebe M."/>
            <person name="Maruyama T."/>
            <person name="Minagawa J."/>
            <person name="Obokata J."/>
            <person name="Shigenobu S."/>
        </authorList>
    </citation>
    <scope>NUCLEOTIDE SEQUENCE [LARGE SCALE GENOMIC DNA]</scope>
</reference>
<dbReference type="EMBL" id="BLXT01007329">
    <property type="protein sequence ID" value="GFO38627.1"/>
    <property type="molecule type" value="Genomic_DNA"/>
</dbReference>
<dbReference type="Proteomes" id="UP000735302">
    <property type="component" value="Unassembled WGS sequence"/>
</dbReference>
<proteinExistence type="predicted"/>
<evidence type="ECO:0000313" key="2">
    <source>
        <dbReference type="EMBL" id="GFO38627.1"/>
    </source>
</evidence>
<feature type="region of interest" description="Disordered" evidence="1">
    <location>
        <begin position="1"/>
        <end position="32"/>
    </location>
</feature>
<organism evidence="2 3">
    <name type="scientific">Plakobranchus ocellatus</name>
    <dbReference type="NCBI Taxonomy" id="259542"/>
    <lineage>
        <taxon>Eukaryota</taxon>
        <taxon>Metazoa</taxon>
        <taxon>Spiralia</taxon>
        <taxon>Lophotrochozoa</taxon>
        <taxon>Mollusca</taxon>
        <taxon>Gastropoda</taxon>
        <taxon>Heterobranchia</taxon>
        <taxon>Euthyneura</taxon>
        <taxon>Panpulmonata</taxon>
        <taxon>Sacoglossa</taxon>
        <taxon>Placobranchoidea</taxon>
        <taxon>Plakobranchidae</taxon>
        <taxon>Plakobranchus</taxon>
    </lineage>
</organism>
<keyword evidence="3" id="KW-1185">Reference proteome</keyword>
<evidence type="ECO:0000313" key="3">
    <source>
        <dbReference type="Proteomes" id="UP000735302"/>
    </source>
</evidence>
<protein>
    <submittedName>
        <fullName evidence="2">Uncharacterized protein</fullName>
    </submittedName>
</protein>